<evidence type="ECO:0000313" key="8">
    <source>
        <dbReference type="EnsemblMetazoa" id="GPAI026538-PA"/>
    </source>
</evidence>
<keyword evidence="6" id="KW-0496">Mitochondrion</keyword>
<dbReference type="Proteomes" id="UP000092445">
    <property type="component" value="Unassembled WGS sequence"/>
</dbReference>
<dbReference type="AlphaFoldDB" id="A0A1A9ZVR3"/>
<sequence length="379" mass="43748">MEHRHQSVYFNATFAIVKISAVIMKCFLFILLTAMISYLKYFPKKFVRLVCCSILHKSITQKEYYWQRSVYNNVRLFNQKQIDPRCNVLIFSSILGWLGLTSEDEETPEDKLITAIKRSILCIQREQYDKAEQMLHLALRMAQDLQSKDGITYVYDVMANLAMEREQFKKAEKLFAEVIRRLLAAGYVEDSLKILHISSKIAHMALTQGYFEKATLGFSWVLEKLEEYLRKAPDDAEAQELWGLTKNWFGELLMKQGKYKEAKKNFEDALDCRIKIHGAFNDECVSILNSLSVACINMENINEAKEFLLRALDLVKKIKDTTQEGILLANLGMIYLREGLQSQAKDSCSRALKMAAKEKDDDLLKQAEHCLSQVKSAMK</sequence>
<keyword evidence="5" id="KW-0809">Transit peptide</keyword>
<name>A0A1A9ZVR3_GLOPL</name>
<protein>
    <submittedName>
        <fullName evidence="8">Uncharacterized protein</fullName>
    </submittedName>
</protein>
<dbReference type="VEuPathDB" id="VectorBase:GPAI026538"/>
<evidence type="ECO:0000256" key="3">
    <source>
        <dbReference type="ARBA" id="ARBA00022737"/>
    </source>
</evidence>
<dbReference type="GO" id="GO:0034551">
    <property type="term" value="P:mitochondrial respiratory chain complex III assembly"/>
    <property type="evidence" value="ECO:0007669"/>
    <property type="project" value="InterPro"/>
</dbReference>
<dbReference type="InterPro" id="IPR040395">
    <property type="entry name" value="TTC19"/>
</dbReference>
<proteinExistence type="inferred from homology"/>
<feature type="transmembrane region" description="Helical" evidence="7">
    <location>
        <begin position="12"/>
        <end position="39"/>
    </location>
</feature>
<reference evidence="9" key="1">
    <citation type="submission" date="2014-03" db="EMBL/GenBank/DDBJ databases">
        <authorList>
            <person name="Aksoy S."/>
            <person name="Warren W."/>
            <person name="Wilson R.K."/>
        </authorList>
    </citation>
    <scope>NUCLEOTIDE SEQUENCE [LARGE SCALE GENOMIC DNA]</scope>
    <source>
        <strain evidence="9">IAEA</strain>
    </source>
</reference>
<dbReference type="EnsemblMetazoa" id="GPAI026538-RA">
    <property type="protein sequence ID" value="GPAI026538-PA"/>
    <property type="gene ID" value="GPAI026538"/>
</dbReference>
<keyword evidence="7" id="KW-0812">Transmembrane</keyword>
<evidence type="ECO:0000313" key="9">
    <source>
        <dbReference type="Proteomes" id="UP000092445"/>
    </source>
</evidence>
<keyword evidence="7" id="KW-0472">Membrane</keyword>
<keyword evidence="3" id="KW-0677">Repeat</keyword>
<dbReference type="InterPro" id="IPR019734">
    <property type="entry name" value="TPR_rpt"/>
</dbReference>
<dbReference type="Pfam" id="PF13424">
    <property type="entry name" value="TPR_12"/>
    <property type="match status" value="1"/>
</dbReference>
<dbReference type="InterPro" id="IPR011990">
    <property type="entry name" value="TPR-like_helical_dom_sf"/>
</dbReference>
<dbReference type="Gene3D" id="1.25.40.10">
    <property type="entry name" value="Tetratricopeptide repeat domain"/>
    <property type="match status" value="2"/>
</dbReference>
<organism evidence="8 9">
    <name type="scientific">Glossina pallidipes</name>
    <name type="common">Tsetse fly</name>
    <dbReference type="NCBI Taxonomy" id="7398"/>
    <lineage>
        <taxon>Eukaryota</taxon>
        <taxon>Metazoa</taxon>
        <taxon>Ecdysozoa</taxon>
        <taxon>Arthropoda</taxon>
        <taxon>Hexapoda</taxon>
        <taxon>Insecta</taxon>
        <taxon>Pterygota</taxon>
        <taxon>Neoptera</taxon>
        <taxon>Endopterygota</taxon>
        <taxon>Diptera</taxon>
        <taxon>Brachycera</taxon>
        <taxon>Muscomorpha</taxon>
        <taxon>Hippoboscoidea</taxon>
        <taxon>Glossinidae</taxon>
        <taxon>Glossina</taxon>
    </lineage>
</organism>
<keyword evidence="7" id="KW-1133">Transmembrane helix</keyword>
<dbReference type="PANTHER" id="PTHR13143">
    <property type="entry name" value="TETRATRICOPEPTIDE REPEAT PROTEIN 19"/>
    <property type="match status" value="1"/>
</dbReference>
<evidence type="ECO:0000256" key="2">
    <source>
        <dbReference type="ARBA" id="ARBA00008219"/>
    </source>
</evidence>
<accession>A0A1A9ZVR3</accession>
<evidence type="ECO:0000256" key="5">
    <source>
        <dbReference type="ARBA" id="ARBA00022946"/>
    </source>
</evidence>
<reference evidence="8" key="2">
    <citation type="submission" date="2020-05" db="UniProtKB">
        <authorList>
            <consortium name="EnsemblMetazoa"/>
        </authorList>
    </citation>
    <scope>IDENTIFICATION</scope>
    <source>
        <strain evidence="8">IAEA</strain>
    </source>
</reference>
<dbReference type="SUPFAM" id="SSF48452">
    <property type="entry name" value="TPR-like"/>
    <property type="match status" value="2"/>
</dbReference>
<evidence type="ECO:0000256" key="4">
    <source>
        <dbReference type="ARBA" id="ARBA00022803"/>
    </source>
</evidence>
<evidence type="ECO:0000256" key="1">
    <source>
        <dbReference type="ARBA" id="ARBA00004173"/>
    </source>
</evidence>
<evidence type="ECO:0000256" key="6">
    <source>
        <dbReference type="ARBA" id="ARBA00023128"/>
    </source>
</evidence>
<dbReference type="Pfam" id="PF13181">
    <property type="entry name" value="TPR_8"/>
    <property type="match status" value="1"/>
</dbReference>
<evidence type="ECO:0000256" key="7">
    <source>
        <dbReference type="SAM" id="Phobius"/>
    </source>
</evidence>
<dbReference type="GO" id="GO:0005743">
    <property type="term" value="C:mitochondrial inner membrane"/>
    <property type="evidence" value="ECO:0007669"/>
    <property type="project" value="TreeGrafter"/>
</dbReference>
<comment type="similarity">
    <text evidence="2">Belongs to the TTC19 family.</text>
</comment>
<keyword evidence="4" id="KW-0802">TPR repeat</keyword>
<keyword evidence="9" id="KW-1185">Reference proteome</keyword>
<dbReference type="SMART" id="SM00028">
    <property type="entry name" value="TPR"/>
    <property type="match status" value="4"/>
</dbReference>
<dbReference type="STRING" id="7398.A0A1A9ZVR3"/>
<dbReference type="PANTHER" id="PTHR13143:SF6">
    <property type="entry name" value="TETRATRICOPEPTIDE REPEAT PROTEIN 19, MITOCHONDRIAL"/>
    <property type="match status" value="1"/>
</dbReference>
<comment type="subcellular location">
    <subcellularLocation>
        <location evidence="1">Mitochondrion</location>
    </subcellularLocation>
</comment>